<keyword evidence="1" id="KW-0472">Membrane</keyword>
<sequence length="76" mass="8843">MLGLLQKDKGIVRIMGDNGFGPVYYIICLLIDNESMRSKSVRCFMIVGIYWGKDTIYLWFVVTFADSKWLSVCFFE</sequence>
<proteinExistence type="predicted"/>
<keyword evidence="1" id="KW-0812">Transmembrane</keyword>
<feature type="transmembrane region" description="Helical" evidence="1">
    <location>
        <begin position="43"/>
        <end position="62"/>
    </location>
</feature>
<comment type="caution">
    <text evidence="2">The sequence shown here is derived from an EMBL/GenBank/DDBJ whole genome shotgun (WGS) entry which is preliminary data.</text>
</comment>
<organism evidence="2 3">
    <name type="scientific">Bacteroides stercorirosoris</name>
    <dbReference type="NCBI Taxonomy" id="871324"/>
    <lineage>
        <taxon>Bacteria</taxon>
        <taxon>Pseudomonadati</taxon>
        <taxon>Bacteroidota</taxon>
        <taxon>Bacteroidia</taxon>
        <taxon>Bacteroidales</taxon>
        <taxon>Bacteroidaceae</taxon>
        <taxon>Bacteroides</taxon>
    </lineage>
</organism>
<feature type="transmembrane region" description="Helical" evidence="1">
    <location>
        <begin position="12"/>
        <end position="31"/>
    </location>
</feature>
<dbReference type="Proteomes" id="UP000286075">
    <property type="component" value="Unassembled WGS sequence"/>
</dbReference>
<evidence type="ECO:0000256" key="1">
    <source>
        <dbReference type="SAM" id="Phobius"/>
    </source>
</evidence>
<gene>
    <name evidence="2" type="ORF">DXA68_16720</name>
</gene>
<keyword evidence="1" id="KW-1133">Transmembrane helix</keyword>
<dbReference type="AlphaFoldDB" id="A0A413H0Z0"/>
<dbReference type="EMBL" id="QSCF01000031">
    <property type="protein sequence ID" value="RGX77133.1"/>
    <property type="molecule type" value="Genomic_DNA"/>
</dbReference>
<name>A0A413H0Z0_9BACE</name>
<reference evidence="2 3" key="1">
    <citation type="submission" date="2018-08" db="EMBL/GenBank/DDBJ databases">
        <title>A genome reference for cultivated species of the human gut microbiota.</title>
        <authorList>
            <person name="Zou Y."/>
            <person name="Xue W."/>
            <person name="Luo G."/>
        </authorList>
    </citation>
    <scope>NUCLEOTIDE SEQUENCE [LARGE SCALE GENOMIC DNA]</scope>
    <source>
        <strain evidence="2 3">OF03-9BH</strain>
    </source>
</reference>
<evidence type="ECO:0000313" key="2">
    <source>
        <dbReference type="EMBL" id="RGX77133.1"/>
    </source>
</evidence>
<accession>A0A413H0Z0</accession>
<protein>
    <submittedName>
        <fullName evidence="2">Uncharacterized protein</fullName>
    </submittedName>
</protein>
<evidence type="ECO:0000313" key="3">
    <source>
        <dbReference type="Proteomes" id="UP000286075"/>
    </source>
</evidence>